<dbReference type="Proteomes" id="UP000614811">
    <property type="component" value="Unassembled WGS sequence"/>
</dbReference>
<dbReference type="InterPro" id="IPR031982">
    <property type="entry name" value="PilE-like"/>
</dbReference>
<keyword evidence="1" id="KW-0812">Transmembrane</keyword>
<gene>
    <name evidence="2" type="primary">pilE</name>
    <name evidence="2" type="ORF">GCM10008090_16370</name>
</gene>
<evidence type="ECO:0000256" key="1">
    <source>
        <dbReference type="SAM" id="Phobius"/>
    </source>
</evidence>
<dbReference type="InterPro" id="IPR012902">
    <property type="entry name" value="N_methyl_site"/>
</dbReference>
<reference evidence="2" key="2">
    <citation type="submission" date="2020-09" db="EMBL/GenBank/DDBJ databases">
        <authorList>
            <person name="Sun Q."/>
            <person name="Kim S."/>
        </authorList>
    </citation>
    <scope>NUCLEOTIDE SEQUENCE</scope>
    <source>
        <strain evidence="2">KCTC 12711</strain>
    </source>
</reference>
<accession>A0A918RRT5</accession>
<proteinExistence type="predicted"/>
<dbReference type="PROSITE" id="PS00409">
    <property type="entry name" value="PROKAR_NTER_METHYL"/>
    <property type="match status" value="1"/>
</dbReference>
<keyword evidence="3" id="KW-1185">Reference proteome</keyword>
<evidence type="ECO:0000313" key="2">
    <source>
        <dbReference type="EMBL" id="GHA07270.1"/>
    </source>
</evidence>
<dbReference type="PANTHER" id="PTHR30093">
    <property type="entry name" value="GENERAL SECRETION PATHWAY PROTEIN G"/>
    <property type="match status" value="1"/>
</dbReference>
<dbReference type="RefSeq" id="WP_189399708.1">
    <property type="nucleotide sequence ID" value="NZ_BMXA01000002.1"/>
</dbReference>
<dbReference type="InterPro" id="IPR045584">
    <property type="entry name" value="Pilin-like"/>
</dbReference>
<organism evidence="2 3">
    <name type="scientific">Arenicella chitinivorans</name>
    <dbReference type="NCBI Taxonomy" id="1329800"/>
    <lineage>
        <taxon>Bacteria</taxon>
        <taxon>Pseudomonadati</taxon>
        <taxon>Pseudomonadota</taxon>
        <taxon>Gammaproteobacteria</taxon>
        <taxon>Arenicellales</taxon>
        <taxon>Arenicellaceae</taxon>
        <taxon>Arenicella</taxon>
    </lineage>
</organism>
<sequence length="132" mass="14106">MINTSSRGFTLVEIMVVVAIIGILAAVAIPSYRDYVVRSNRADAKDKLSEIAYEQERFANRNRRYTLDMTELGFSADPAPTGQGLYTVDAAVCANASIQTCVVMTATPVAGGGQAGDGNLTLNTRGQKTGKW</sequence>
<evidence type="ECO:0000313" key="3">
    <source>
        <dbReference type="Proteomes" id="UP000614811"/>
    </source>
</evidence>
<feature type="transmembrane region" description="Helical" evidence="1">
    <location>
        <begin position="12"/>
        <end position="32"/>
    </location>
</feature>
<keyword evidence="1" id="KW-1133">Transmembrane helix</keyword>
<dbReference type="GO" id="GO:0043683">
    <property type="term" value="P:type IV pilus assembly"/>
    <property type="evidence" value="ECO:0007669"/>
    <property type="project" value="InterPro"/>
</dbReference>
<dbReference type="Gene3D" id="3.30.700.10">
    <property type="entry name" value="Glycoprotein, Type 4 Pilin"/>
    <property type="match status" value="1"/>
</dbReference>
<dbReference type="AlphaFoldDB" id="A0A918RRT5"/>
<dbReference type="Pfam" id="PF07963">
    <property type="entry name" value="N_methyl"/>
    <property type="match status" value="1"/>
</dbReference>
<dbReference type="PANTHER" id="PTHR30093:SF47">
    <property type="entry name" value="TYPE IV PILUS NON-CORE MINOR PILIN PILE"/>
    <property type="match status" value="1"/>
</dbReference>
<dbReference type="NCBIfam" id="TIGR02532">
    <property type="entry name" value="IV_pilin_GFxxxE"/>
    <property type="match status" value="1"/>
</dbReference>
<reference evidence="2" key="1">
    <citation type="journal article" date="2014" name="Int. J. Syst. Evol. Microbiol.">
        <title>Complete genome sequence of Corynebacterium casei LMG S-19264T (=DSM 44701T), isolated from a smear-ripened cheese.</title>
        <authorList>
            <consortium name="US DOE Joint Genome Institute (JGI-PGF)"/>
            <person name="Walter F."/>
            <person name="Albersmeier A."/>
            <person name="Kalinowski J."/>
            <person name="Ruckert C."/>
        </authorList>
    </citation>
    <scope>NUCLEOTIDE SEQUENCE</scope>
    <source>
        <strain evidence="2">KCTC 12711</strain>
    </source>
</reference>
<dbReference type="SUPFAM" id="SSF54523">
    <property type="entry name" value="Pili subunits"/>
    <property type="match status" value="1"/>
</dbReference>
<comment type="caution">
    <text evidence="2">The sequence shown here is derived from an EMBL/GenBank/DDBJ whole genome shotgun (WGS) entry which is preliminary data.</text>
</comment>
<keyword evidence="1" id="KW-0472">Membrane</keyword>
<dbReference type="Pfam" id="PF16732">
    <property type="entry name" value="ComP_DUS"/>
    <property type="match status" value="1"/>
</dbReference>
<dbReference type="EMBL" id="BMXA01000002">
    <property type="protein sequence ID" value="GHA07270.1"/>
    <property type="molecule type" value="Genomic_DNA"/>
</dbReference>
<name>A0A918RRT5_9GAMM</name>
<protein>
    <submittedName>
        <fullName evidence="2">Type 4 fimbrial biogenesis protein PilE</fullName>
    </submittedName>
</protein>